<dbReference type="SUPFAM" id="SSF56672">
    <property type="entry name" value="DNA/RNA polymerases"/>
    <property type="match status" value="1"/>
</dbReference>
<organism evidence="3 4">
    <name type="scientific">Centaurea solstitialis</name>
    <name type="common">yellow star-thistle</name>
    <dbReference type="NCBI Taxonomy" id="347529"/>
    <lineage>
        <taxon>Eukaryota</taxon>
        <taxon>Viridiplantae</taxon>
        <taxon>Streptophyta</taxon>
        <taxon>Embryophyta</taxon>
        <taxon>Tracheophyta</taxon>
        <taxon>Spermatophyta</taxon>
        <taxon>Magnoliopsida</taxon>
        <taxon>eudicotyledons</taxon>
        <taxon>Gunneridae</taxon>
        <taxon>Pentapetalae</taxon>
        <taxon>asterids</taxon>
        <taxon>campanulids</taxon>
        <taxon>Asterales</taxon>
        <taxon>Asteraceae</taxon>
        <taxon>Carduoideae</taxon>
        <taxon>Cardueae</taxon>
        <taxon>Centaureinae</taxon>
        <taxon>Centaurea</taxon>
    </lineage>
</organism>
<gene>
    <name evidence="3" type="ORF">OSB04_016171</name>
</gene>
<evidence type="ECO:0000256" key="1">
    <source>
        <dbReference type="SAM" id="MobiDB-lite"/>
    </source>
</evidence>
<dbReference type="Proteomes" id="UP001172457">
    <property type="component" value="Chromosome 4"/>
</dbReference>
<dbReference type="EMBL" id="JARYMX010000004">
    <property type="protein sequence ID" value="KAJ9552126.1"/>
    <property type="molecule type" value="Genomic_DNA"/>
</dbReference>
<dbReference type="InterPro" id="IPR013103">
    <property type="entry name" value="RVT_2"/>
</dbReference>
<evidence type="ECO:0000313" key="3">
    <source>
        <dbReference type="EMBL" id="KAJ9552126.1"/>
    </source>
</evidence>
<dbReference type="Pfam" id="PF07727">
    <property type="entry name" value="RVT_2"/>
    <property type="match status" value="1"/>
</dbReference>
<proteinExistence type="predicted"/>
<evidence type="ECO:0000313" key="4">
    <source>
        <dbReference type="Proteomes" id="UP001172457"/>
    </source>
</evidence>
<dbReference type="PANTHER" id="PTHR11439:SF450">
    <property type="entry name" value="REVERSE TRANSCRIPTASE TY1_COPIA-TYPE DOMAIN-CONTAINING PROTEIN"/>
    <property type="match status" value="1"/>
</dbReference>
<feature type="compositionally biased region" description="Low complexity" evidence="1">
    <location>
        <begin position="211"/>
        <end position="223"/>
    </location>
</feature>
<sequence>MLLDQFSKCNLNNNNCNRSAGVAGTSCTTNPLKEVDVGLDRDSLLIQNKLAEDRKKVDIISIVGNWPLFGFPSSICNLSSLQALIVKLAHGLMALPRKIADLVFLRHLWSNKLFTRLTEGYAGVSRSRIISLRSKLATNSKGTKPVAEYLNEMKAIADELSLVHKPIDDDDLIVHILTHLGHDTKDCRKLQRFLQDYNVAVNLSGSGSHHNPTVNSTVSSSSLPTSSFMFDTGASHHAKHDRSYLHHLSEYGGPDEIALRDEPLEPSTPIPSSTSNVSPTITPQPDTAQPSPQPDTAQISPQPDIPPSPIHSQTATHDTNISPQSPPFQPPPPTRPQRDRKPNPKYYNSNTVNTTTLHPLPPTLEPTTHIQASKDPQWRNAMDAEFNALIQNQTWELGFLQQYGKDYFDTFSPVTKPITIRTILSIVLSNNWSLRQLDVNKAFLHGTLHEDVFMTQPPGYIDPQYPHHICKLKKSLYGLKQAPRAWYNELTQFLLRFGFRKSLADASLFIYQHQTVICYFMVYVDDIVLTGNDSRFLDQFIQSLSQKFSLKDLGMLHQFLGIEVIPTPTGLFLSQHRYIQDILHQFHMDGAKDVMTPLSATEPLSHTDTSPLVDATPFRKLVGSLQYLAFTRPDISYAINKLSQFMHSPRQTHWQALKRVLRSTRQKSVSRSSTEAEYKALANASTELVWTKNLLHELGLTTNQPPTLFCDNTGATYLCANPVYHSRMKHIALDYHFVREQVSAGKLRVLHISSQDQLADMLTKPLARAPFLRNRSKIGVSDGSSILRGRIRNINKS</sequence>
<evidence type="ECO:0000259" key="2">
    <source>
        <dbReference type="Pfam" id="PF07727"/>
    </source>
</evidence>
<dbReference type="CDD" id="cd09272">
    <property type="entry name" value="RNase_HI_RT_Ty1"/>
    <property type="match status" value="1"/>
</dbReference>
<protein>
    <recommendedName>
        <fullName evidence="2">Reverse transcriptase Ty1/copia-type domain-containing protein</fullName>
    </recommendedName>
</protein>
<keyword evidence="4" id="KW-1185">Reference proteome</keyword>
<dbReference type="AlphaFoldDB" id="A0AA38WKT2"/>
<reference evidence="3" key="1">
    <citation type="submission" date="2023-03" db="EMBL/GenBank/DDBJ databases">
        <title>Chromosome-scale reference genome and RAD-based genetic map of yellow starthistle (Centaurea solstitialis) reveal putative structural variation and QTLs associated with invader traits.</title>
        <authorList>
            <person name="Reatini B."/>
            <person name="Cang F.A."/>
            <person name="Jiang Q."/>
            <person name="Mckibben M.T.W."/>
            <person name="Barker M.S."/>
            <person name="Rieseberg L.H."/>
            <person name="Dlugosch K.M."/>
        </authorList>
    </citation>
    <scope>NUCLEOTIDE SEQUENCE</scope>
    <source>
        <strain evidence="3">CAN-66</strain>
        <tissue evidence="3">Leaf</tissue>
    </source>
</reference>
<feature type="domain" description="Reverse transcriptase Ty1/copia-type" evidence="2">
    <location>
        <begin position="398"/>
        <end position="598"/>
    </location>
</feature>
<dbReference type="InterPro" id="IPR043502">
    <property type="entry name" value="DNA/RNA_pol_sf"/>
</dbReference>
<feature type="compositionally biased region" description="Polar residues" evidence="1">
    <location>
        <begin position="270"/>
        <end position="297"/>
    </location>
</feature>
<name>A0AA38WKT2_9ASTR</name>
<feature type="compositionally biased region" description="Pro residues" evidence="1">
    <location>
        <begin position="324"/>
        <end position="335"/>
    </location>
</feature>
<comment type="caution">
    <text evidence="3">The sequence shown here is derived from an EMBL/GenBank/DDBJ whole genome shotgun (WGS) entry which is preliminary data.</text>
</comment>
<dbReference type="PANTHER" id="PTHR11439">
    <property type="entry name" value="GAG-POL-RELATED RETROTRANSPOSON"/>
    <property type="match status" value="1"/>
</dbReference>
<accession>A0AA38WKT2</accession>
<feature type="region of interest" description="Disordered" evidence="1">
    <location>
        <begin position="204"/>
        <end position="223"/>
    </location>
</feature>
<feature type="region of interest" description="Disordered" evidence="1">
    <location>
        <begin position="254"/>
        <end position="368"/>
    </location>
</feature>